<feature type="transmembrane region" description="Helical" evidence="1">
    <location>
        <begin position="342"/>
        <end position="360"/>
    </location>
</feature>
<name>A0A380TCC9_9ZZZZ</name>
<reference evidence="2" key="1">
    <citation type="submission" date="2018-07" db="EMBL/GenBank/DDBJ databases">
        <authorList>
            <person name="Quirk P.G."/>
            <person name="Krulwich T.A."/>
        </authorList>
    </citation>
    <scope>NUCLEOTIDE SEQUENCE</scope>
</reference>
<keyword evidence="1" id="KW-0472">Membrane</keyword>
<protein>
    <submittedName>
        <fullName evidence="2">Uncharacterized protein</fullName>
    </submittedName>
</protein>
<evidence type="ECO:0000256" key="1">
    <source>
        <dbReference type="SAM" id="Phobius"/>
    </source>
</evidence>
<proteinExistence type="predicted"/>
<dbReference type="EMBL" id="UIDG01000080">
    <property type="protein sequence ID" value="SUS05095.1"/>
    <property type="molecule type" value="Genomic_DNA"/>
</dbReference>
<organism evidence="2">
    <name type="scientific">metagenome</name>
    <dbReference type="NCBI Taxonomy" id="256318"/>
    <lineage>
        <taxon>unclassified sequences</taxon>
        <taxon>metagenomes</taxon>
    </lineage>
</organism>
<feature type="transmembrane region" description="Helical" evidence="1">
    <location>
        <begin position="206"/>
        <end position="229"/>
    </location>
</feature>
<accession>A0A380TCC9</accession>
<sequence>MFWVILLTTTAYSLVIAPMLYAATFVHTKNFLALYGYAPQQFVFLVLPFLIAAYASFLCFRQVLIVIRSKAFDSEFITWISNNWVVTILFGVALVSIVTIADYLSSAKVFPTMKPIYAERSLQAARALRNDIESVVDANDREKQRHALSMRATKNIERIDLGAPLDERQLLGLDNATYIRLAMTSSIQRNWGLLDETMSTLTTLQLFVALIVAYVLLLSTMLCVIILKTSPSESIDRPIELIKYGVAAFALYPLCYRYFVAEMQLITDFLSTTRGDVLASILIVGVVFLVVSIDPKGKDLFNLLMRSFPLIVVAGSSVYLTLSGPLALRPFIGIEANIGTRVILVIIMLVFFLFIIIGTWPRSGTYTGNSSSRSAP</sequence>
<dbReference type="AlphaFoldDB" id="A0A380TCC9"/>
<evidence type="ECO:0000313" key="2">
    <source>
        <dbReference type="EMBL" id="SUS05095.1"/>
    </source>
</evidence>
<feature type="transmembrane region" description="Helical" evidence="1">
    <location>
        <begin position="84"/>
        <end position="104"/>
    </location>
</feature>
<feature type="transmembrane region" description="Helical" evidence="1">
    <location>
        <begin position="271"/>
        <end position="291"/>
    </location>
</feature>
<feature type="transmembrane region" description="Helical" evidence="1">
    <location>
        <begin position="303"/>
        <end position="322"/>
    </location>
</feature>
<feature type="transmembrane region" description="Helical" evidence="1">
    <location>
        <begin position="241"/>
        <end position="259"/>
    </location>
</feature>
<keyword evidence="1" id="KW-1133">Transmembrane helix</keyword>
<feature type="transmembrane region" description="Helical" evidence="1">
    <location>
        <begin position="42"/>
        <end position="64"/>
    </location>
</feature>
<keyword evidence="1" id="KW-0812">Transmembrane</keyword>
<gene>
    <name evidence="2" type="ORF">DF3PB_1700007</name>
</gene>